<dbReference type="PANTHER" id="PTHR43196">
    <property type="entry name" value="SULFATE ADENYLYLTRANSFERASE SUBUNIT 2"/>
    <property type="match status" value="1"/>
</dbReference>
<dbReference type="HOGENOM" id="CLU_027799_2_0_14"/>
<evidence type="ECO:0000313" key="3">
    <source>
        <dbReference type="Proteomes" id="UP000018550"/>
    </source>
</evidence>
<dbReference type="PATRIC" id="fig|1276258.3.peg.499"/>
<dbReference type="AlphaFoldDB" id="V5RIM8"/>
<dbReference type="SUPFAM" id="SSF52402">
    <property type="entry name" value="Adenine nucleotide alpha hydrolases-like"/>
    <property type="match status" value="1"/>
</dbReference>
<dbReference type="PANTHER" id="PTHR43196:SF2">
    <property type="entry name" value="PHOSPHOADENOSINE PHOSPHOSULFATE REDUCTASE"/>
    <property type="match status" value="1"/>
</dbReference>
<evidence type="ECO:0000259" key="1">
    <source>
        <dbReference type="Pfam" id="PF01507"/>
    </source>
</evidence>
<dbReference type="InterPro" id="IPR002500">
    <property type="entry name" value="PAPS_reduct_dom"/>
</dbReference>
<name>V5RIM8_SPIAP</name>
<dbReference type="GO" id="GO:0003824">
    <property type="term" value="F:catalytic activity"/>
    <property type="evidence" value="ECO:0007669"/>
    <property type="project" value="InterPro"/>
</dbReference>
<dbReference type="Gene3D" id="3.40.50.620">
    <property type="entry name" value="HUPs"/>
    <property type="match status" value="1"/>
</dbReference>
<feature type="domain" description="Phosphoadenosine phosphosulphate reductase" evidence="1">
    <location>
        <begin position="29"/>
        <end position="210"/>
    </location>
</feature>
<dbReference type="RefSeq" id="WP_023789322.1">
    <property type="nucleotide sequence ID" value="NC_022998.1"/>
</dbReference>
<dbReference type="OrthoDB" id="9774475at2"/>
<reference evidence="2 3" key="1">
    <citation type="journal article" date="2014" name="Genome Announc.">
        <title>Complete Genome Sequence of Spiroplasma apis B31T (ATCC 33834), a Bacterium Associated with May Disease of Honeybees (Apis mellifera).</title>
        <authorList>
            <person name="Ku C."/>
            <person name="Lo W.S."/>
            <person name="Chen L.L."/>
            <person name="Kuo C.H."/>
        </authorList>
    </citation>
    <scope>NUCLEOTIDE SEQUENCE [LARGE SCALE GENOMIC DNA]</scope>
    <source>
        <strain evidence="2">B31</strain>
    </source>
</reference>
<evidence type="ECO:0000313" key="2">
    <source>
        <dbReference type="EMBL" id="AHB36338.1"/>
    </source>
</evidence>
<dbReference type="Pfam" id="PF01507">
    <property type="entry name" value="PAPS_reduct"/>
    <property type="match status" value="1"/>
</dbReference>
<gene>
    <name evidence="2" type="ORF">SAPIS_v1c04930</name>
</gene>
<accession>V5RIM8</accession>
<dbReference type="STRING" id="1276258.SAPIS_v1c04930"/>
<dbReference type="Proteomes" id="UP000018550">
    <property type="component" value="Chromosome"/>
</dbReference>
<dbReference type="eggNOG" id="COG0175">
    <property type="taxonomic scope" value="Bacteria"/>
</dbReference>
<sequence>MKEITKELYEKAKNEVKRVYRLNDAPFLLGFSGGKDSTLTLDIVLRSLDELYRDNPKLITKPTFIISSDTLIENPFVVKRIDELEDYINSNNLEYLKIKFIRAKPSVNESFWTLVIGRGYPLPLNRFRWCTRHLKIKPMELASFEIQNEYTNIINVLGLRKNESSSRKKKMNESIVENESYLFKNFEEQRNVIFAPIQEFEIENLWDYLVSVEHSFWKSNFKILFQMYQDSSKECPTSNEMRLIAGKSDTCGNSRWGCWICPLSNNIWIDNMFENGILDFKPVVEFRKMLLFERDLLINRYLGKHIRRSNGKYILGIRGLQKLKYDEINKIFYRPEKQKSRIKEVIIENGLVKDGYNLLNESKINDIPKQILYNESLGAASNIVVKKNNEFFILAPGPYTLTYRVNLLKRLINLKHFMKDKKIRAGTEDANIDIISNNEFKVIIEMLRVNSKAISDEKFIEINPLIKEVENLWEKTLKI</sequence>
<dbReference type="EMBL" id="CP006682">
    <property type="protein sequence ID" value="AHB36338.1"/>
    <property type="molecule type" value="Genomic_DNA"/>
</dbReference>
<proteinExistence type="predicted"/>
<dbReference type="KEGG" id="sapi:SAPIS_v1c04930"/>
<dbReference type="InterPro" id="IPR014729">
    <property type="entry name" value="Rossmann-like_a/b/a_fold"/>
</dbReference>
<organism evidence="2 3">
    <name type="scientific">Spiroplasma apis B31</name>
    <dbReference type="NCBI Taxonomy" id="1276258"/>
    <lineage>
        <taxon>Bacteria</taxon>
        <taxon>Bacillati</taxon>
        <taxon>Mycoplasmatota</taxon>
        <taxon>Mollicutes</taxon>
        <taxon>Entomoplasmatales</taxon>
        <taxon>Spiroplasmataceae</taxon>
        <taxon>Spiroplasma</taxon>
    </lineage>
</organism>
<dbReference type="InterPro" id="IPR050128">
    <property type="entry name" value="Sulfate_adenylyltrnsfr_sub2"/>
</dbReference>
<keyword evidence="3" id="KW-1185">Reference proteome</keyword>
<protein>
    <recommendedName>
        <fullName evidence="1">Phosphoadenosine phosphosulphate reductase domain-containing protein</fullName>
    </recommendedName>
</protein>